<dbReference type="EMBL" id="CM027683">
    <property type="protein sequence ID" value="KAG0532501.1"/>
    <property type="molecule type" value="Genomic_DNA"/>
</dbReference>
<dbReference type="InterPro" id="IPR036318">
    <property type="entry name" value="FAD-bd_PCMH-like_sf"/>
</dbReference>
<keyword evidence="1" id="KW-0285">Flavoprotein</keyword>
<dbReference type="AlphaFoldDB" id="A0A921R355"/>
<gene>
    <name evidence="4" type="ORF">BDA96_04G112700</name>
</gene>
<reference evidence="4" key="1">
    <citation type="journal article" date="2019" name="BMC Genomics">
        <title>A new reference genome for Sorghum bicolor reveals high levels of sequence similarity between sweet and grain genotypes: implications for the genetics of sugar metabolism.</title>
        <authorList>
            <person name="Cooper E.A."/>
            <person name="Brenton Z.W."/>
            <person name="Flinn B.S."/>
            <person name="Jenkins J."/>
            <person name="Shu S."/>
            <person name="Flowers D."/>
            <person name="Luo F."/>
            <person name="Wang Y."/>
            <person name="Xia P."/>
            <person name="Barry K."/>
            <person name="Daum C."/>
            <person name="Lipzen A."/>
            <person name="Yoshinaga Y."/>
            <person name="Schmutz J."/>
            <person name="Saski C."/>
            <person name="Vermerris W."/>
            <person name="Kresovich S."/>
        </authorList>
    </citation>
    <scope>NUCLEOTIDE SEQUENCE</scope>
</reference>
<dbReference type="Gene3D" id="3.30.465.10">
    <property type="match status" value="2"/>
</dbReference>
<dbReference type="Pfam" id="PF08031">
    <property type="entry name" value="BBE"/>
    <property type="match status" value="1"/>
</dbReference>
<dbReference type="Gene3D" id="3.30.43.10">
    <property type="entry name" value="Uridine Diphospho-n-acetylenolpyruvylglucosamine Reductase, domain 2"/>
    <property type="match status" value="1"/>
</dbReference>
<name>A0A921R355_SORBI</name>
<evidence type="ECO:0000259" key="3">
    <source>
        <dbReference type="Pfam" id="PF08031"/>
    </source>
</evidence>
<dbReference type="GO" id="GO:0016491">
    <property type="term" value="F:oxidoreductase activity"/>
    <property type="evidence" value="ECO:0007669"/>
    <property type="project" value="InterPro"/>
</dbReference>
<feature type="non-terminal residue" evidence="4">
    <location>
        <position position="1"/>
    </location>
</feature>
<evidence type="ECO:0000256" key="2">
    <source>
        <dbReference type="ARBA" id="ARBA00022827"/>
    </source>
</evidence>
<evidence type="ECO:0000256" key="1">
    <source>
        <dbReference type="ARBA" id="ARBA00022630"/>
    </source>
</evidence>
<sequence>FVRCVTCLSPATTDPSWLVHTPSVVSYASLLNATIQNLCFASPRTTWPTLLLTPATVVEARACVACCRRHGLTVHARSGGHDYKGLSYRSVLRSAGAARPFAVVDVAALRCPRRRRAPRGDDSGGALGFPTGIYPTVCVGGHLSGGGFGPMMRKHGLGVNNMVDGDERLLDRTVPLVPVPRVISAFTVRRLVRCGDRRQTQATVWLLAKWQRVAHALPDDLFVKAAMESELDDTGERHPLVTFKLLFLGGNCSGMVAEMSTHLPELGITASDCKDMSWIQSMLYFYGYMSGQAAVEVLLDQSLQPKDYCVTTPIPAAGWRGSSPRWWRTGAGRRHERDAEVGHAYAQRRGYLYNVLYFVKWGGDSNVSYENAHLGWVRGVHRWMAPYASASPWAAYVNFRDQDLGQNMDGETTYEEARAWGEMYFRGNFRRLAMVKAEVDPDQVFWSEQSIPPLFEVGEETGEWHSQSGLFSDS</sequence>
<keyword evidence="2" id="KW-0274">FAD</keyword>
<protein>
    <recommendedName>
        <fullName evidence="3">Berberine/berberine-like domain-containing protein</fullName>
    </recommendedName>
</protein>
<dbReference type="SUPFAM" id="SSF56176">
    <property type="entry name" value="FAD-binding/transporter-associated domain-like"/>
    <property type="match status" value="1"/>
</dbReference>
<dbReference type="Gene3D" id="3.40.462.20">
    <property type="match status" value="1"/>
</dbReference>
<accession>A0A921R355</accession>
<feature type="domain" description="Berberine/berberine-like" evidence="3">
    <location>
        <begin position="395"/>
        <end position="452"/>
    </location>
</feature>
<dbReference type="GO" id="GO:0050660">
    <property type="term" value="F:flavin adenine dinucleotide binding"/>
    <property type="evidence" value="ECO:0007669"/>
    <property type="project" value="InterPro"/>
</dbReference>
<dbReference type="InterPro" id="IPR016169">
    <property type="entry name" value="FAD-bd_PCMH_sub2"/>
</dbReference>
<reference evidence="4" key="2">
    <citation type="submission" date="2020-10" db="EMBL/GenBank/DDBJ databases">
        <authorList>
            <person name="Cooper E.A."/>
            <person name="Brenton Z.W."/>
            <person name="Flinn B.S."/>
            <person name="Jenkins J."/>
            <person name="Shu S."/>
            <person name="Flowers D."/>
            <person name="Luo F."/>
            <person name="Wang Y."/>
            <person name="Xia P."/>
            <person name="Barry K."/>
            <person name="Daum C."/>
            <person name="Lipzen A."/>
            <person name="Yoshinaga Y."/>
            <person name="Schmutz J."/>
            <person name="Saski C."/>
            <person name="Vermerris W."/>
            <person name="Kresovich S."/>
        </authorList>
    </citation>
    <scope>NUCLEOTIDE SEQUENCE</scope>
</reference>
<dbReference type="InterPro" id="IPR012951">
    <property type="entry name" value="BBE"/>
</dbReference>
<dbReference type="InterPro" id="IPR016167">
    <property type="entry name" value="FAD-bd_PCMH_sub1"/>
</dbReference>
<dbReference type="Proteomes" id="UP000807115">
    <property type="component" value="Chromosome 4"/>
</dbReference>
<evidence type="ECO:0000313" key="4">
    <source>
        <dbReference type="EMBL" id="KAG0532501.1"/>
    </source>
</evidence>
<evidence type="ECO:0000313" key="5">
    <source>
        <dbReference type="Proteomes" id="UP000807115"/>
    </source>
</evidence>
<dbReference type="PANTHER" id="PTHR32448">
    <property type="entry name" value="OS08G0158400 PROTEIN"/>
    <property type="match status" value="1"/>
</dbReference>
<comment type="caution">
    <text evidence="4">The sequence shown here is derived from an EMBL/GenBank/DDBJ whole genome shotgun (WGS) entry which is preliminary data.</text>
</comment>
<proteinExistence type="predicted"/>
<organism evidence="4 5">
    <name type="scientific">Sorghum bicolor</name>
    <name type="common">Sorghum</name>
    <name type="synonym">Sorghum vulgare</name>
    <dbReference type="NCBI Taxonomy" id="4558"/>
    <lineage>
        <taxon>Eukaryota</taxon>
        <taxon>Viridiplantae</taxon>
        <taxon>Streptophyta</taxon>
        <taxon>Embryophyta</taxon>
        <taxon>Tracheophyta</taxon>
        <taxon>Spermatophyta</taxon>
        <taxon>Magnoliopsida</taxon>
        <taxon>Liliopsida</taxon>
        <taxon>Poales</taxon>
        <taxon>Poaceae</taxon>
        <taxon>PACMAD clade</taxon>
        <taxon>Panicoideae</taxon>
        <taxon>Andropogonodae</taxon>
        <taxon>Andropogoneae</taxon>
        <taxon>Sorghinae</taxon>
        <taxon>Sorghum</taxon>
    </lineage>
</organism>